<dbReference type="PROSITE" id="PS51321">
    <property type="entry name" value="TFIIS_CENTRAL"/>
    <property type="match status" value="1"/>
</dbReference>
<evidence type="ECO:0000259" key="9">
    <source>
        <dbReference type="PROSITE" id="PS50016"/>
    </source>
</evidence>
<feature type="compositionally biased region" description="Pro residues" evidence="8">
    <location>
        <begin position="904"/>
        <end position="917"/>
    </location>
</feature>
<dbReference type="AlphaFoldDB" id="A0A423VWN0"/>
<evidence type="ECO:0000256" key="5">
    <source>
        <dbReference type="ARBA" id="ARBA00022771"/>
    </source>
</evidence>
<comment type="similarity">
    <text evidence="2">Belongs to the BYE1 family.</text>
</comment>
<feature type="compositionally biased region" description="Basic and acidic residues" evidence="8">
    <location>
        <begin position="243"/>
        <end position="261"/>
    </location>
</feature>
<dbReference type="GO" id="GO:0001139">
    <property type="term" value="F:RNA polymerase II complex recruiting activity"/>
    <property type="evidence" value="ECO:0007669"/>
    <property type="project" value="TreeGrafter"/>
</dbReference>
<keyword evidence="4" id="KW-0479">Metal-binding</keyword>
<feature type="region of interest" description="Disordered" evidence="8">
    <location>
        <begin position="877"/>
        <end position="987"/>
    </location>
</feature>
<evidence type="ECO:0000256" key="4">
    <source>
        <dbReference type="ARBA" id="ARBA00022723"/>
    </source>
</evidence>
<protein>
    <recommendedName>
        <fullName evidence="3">Transcription factor BYE1</fullName>
    </recommendedName>
</protein>
<dbReference type="InterPro" id="IPR001965">
    <property type="entry name" value="Znf_PHD"/>
</dbReference>
<feature type="compositionally biased region" description="Polar residues" evidence="8">
    <location>
        <begin position="484"/>
        <end position="503"/>
    </location>
</feature>
<feature type="region of interest" description="Disordered" evidence="8">
    <location>
        <begin position="170"/>
        <end position="289"/>
    </location>
</feature>
<dbReference type="Pfam" id="PF23257">
    <property type="entry name" value="DUF7071"/>
    <property type="match status" value="1"/>
</dbReference>
<dbReference type="InterPro" id="IPR011011">
    <property type="entry name" value="Znf_FYVE_PHD"/>
</dbReference>
<feature type="compositionally biased region" description="Basic residues" evidence="8">
    <location>
        <begin position="1"/>
        <end position="18"/>
    </location>
</feature>
<proteinExistence type="inferred from homology"/>
<dbReference type="CDD" id="cd21538">
    <property type="entry name" value="SPOC_TFIIS"/>
    <property type="match status" value="1"/>
</dbReference>
<dbReference type="PROSITE" id="PS50016">
    <property type="entry name" value="ZF_PHD_2"/>
    <property type="match status" value="1"/>
</dbReference>
<reference evidence="11 12" key="1">
    <citation type="submission" date="2015-09" db="EMBL/GenBank/DDBJ databases">
        <title>Host preference determinants of Valsa canker pathogens revealed by comparative genomics.</title>
        <authorList>
            <person name="Yin Z."/>
            <person name="Huang L."/>
        </authorList>
    </citation>
    <scope>NUCLEOTIDE SEQUENCE [LARGE SCALE GENOMIC DNA]</scope>
    <source>
        <strain evidence="11 12">SXYLt</strain>
    </source>
</reference>
<dbReference type="GO" id="GO:0006368">
    <property type="term" value="P:transcription elongation by RNA polymerase II"/>
    <property type="evidence" value="ECO:0007669"/>
    <property type="project" value="TreeGrafter"/>
</dbReference>
<feature type="region of interest" description="Disordered" evidence="8">
    <location>
        <begin position="1"/>
        <end position="96"/>
    </location>
</feature>
<dbReference type="Pfam" id="PF00628">
    <property type="entry name" value="PHD"/>
    <property type="match status" value="1"/>
</dbReference>
<evidence type="ECO:0000313" key="12">
    <source>
        <dbReference type="Proteomes" id="UP000285146"/>
    </source>
</evidence>
<dbReference type="InterPro" id="IPR013083">
    <property type="entry name" value="Znf_RING/FYVE/PHD"/>
</dbReference>
<dbReference type="InterPro" id="IPR012921">
    <property type="entry name" value="SPOC_C"/>
</dbReference>
<organism evidence="11 12">
    <name type="scientific">Cytospora leucostoma</name>
    <dbReference type="NCBI Taxonomy" id="1230097"/>
    <lineage>
        <taxon>Eukaryota</taxon>
        <taxon>Fungi</taxon>
        <taxon>Dikarya</taxon>
        <taxon>Ascomycota</taxon>
        <taxon>Pezizomycotina</taxon>
        <taxon>Sordariomycetes</taxon>
        <taxon>Sordariomycetidae</taxon>
        <taxon>Diaporthales</taxon>
        <taxon>Cytosporaceae</taxon>
        <taxon>Cytospora</taxon>
    </lineage>
</organism>
<dbReference type="Proteomes" id="UP000285146">
    <property type="component" value="Unassembled WGS sequence"/>
</dbReference>
<evidence type="ECO:0000256" key="3">
    <source>
        <dbReference type="ARBA" id="ARBA00021616"/>
    </source>
</evidence>
<comment type="function">
    <text evidence="1">Negative regulator of transcription elongation.</text>
</comment>
<feature type="compositionally biased region" description="Basic and acidic residues" evidence="8">
    <location>
        <begin position="386"/>
        <end position="402"/>
    </location>
</feature>
<feature type="domain" description="TFIIS central" evidence="10">
    <location>
        <begin position="288"/>
        <end position="413"/>
    </location>
</feature>
<dbReference type="CDD" id="cd15517">
    <property type="entry name" value="PHD_TCF19_like"/>
    <property type="match status" value="1"/>
</dbReference>
<dbReference type="Gene3D" id="3.30.40.10">
    <property type="entry name" value="Zinc/RING finger domain, C3HC4 (zinc finger)"/>
    <property type="match status" value="1"/>
</dbReference>
<dbReference type="Pfam" id="PF07500">
    <property type="entry name" value="TFIIS_M"/>
    <property type="match status" value="1"/>
</dbReference>
<keyword evidence="6" id="KW-0862">Zinc</keyword>
<accession>A0A423VWN0</accession>
<comment type="caution">
    <text evidence="11">The sequence shown here is derived from an EMBL/GenBank/DDBJ whole genome shotgun (WGS) entry which is preliminary data.</text>
</comment>
<dbReference type="SUPFAM" id="SSF46942">
    <property type="entry name" value="Elongation factor TFIIS domain 2"/>
    <property type="match status" value="1"/>
</dbReference>
<dbReference type="Gene3D" id="1.10.472.30">
    <property type="entry name" value="Transcription elongation factor S-II, central domain"/>
    <property type="match status" value="1"/>
</dbReference>
<evidence type="ECO:0000256" key="1">
    <source>
        <dbReference type="ARBA" id="ARBA00002311"/>
    </source>
</evidence>
<feature type="compositionally biased region" description="Low complexity" evidence="8">
    <location>
        <begin position="960"/>
        <end position="976"/>
    </location>
</feature>
<feature type="compositionally biased region" description="Basic and acidic residues" evidence="8">
    <location>
        <begin position="170"/>
        <end position="190"/>
    </location>
</feature>
<dbReference type="PANTHER" id="PTHR11477">
    <property type="entry name" value="TRANSCRIPTION FACTOR S-II ZINC FINGER DOMAIN-CONTAINING PROTEIN"/>
    <property type="match status" value="1"/>
</dbReference>
<feature type="compositionally biased region" description="Polar residues" evidence="8">
    <location>
        <begin position="437"/>
        <end position="446"/>
    </location>
</feature>
<dbReference type="Pfam" id="PF07744">
    <property type="entry name" value="SPOC"/>
    <property type="match status" value="1"/>
</dbReference>
<dbReference type="InterPro" id="IPR003618">
    <property type="entry name" value="TFIIS_cen_dom"/>
</dbReference>
<dbReference type="InParanoid" id="A0A423VWN0"/>
<dbReference type="GO" id="GO:0000977">
    <property type="term" value="F:RNA polymerase II transcription regulatory region sequence-specific DNA binding"/>
    <property type="evidence" value="ECO:0007669"/>
    <property type="project" value="TreeGrafter"/>
</dbReference>
<dbReference type="PROSITE" id="PS01359">
    <property type="entry name" value="ZF_PHD_1"/>
    <property type="match status" value="1"/>
</dbReference>
<feature type="compositionally biased region" description="Polar residues" evidence="8">
    <location>
        <begin position="453"/>
        <end position="470"/>
    </location>
</feature>
<dbReference type="EMBL" id="LKEB01000071">
    <property type="protein sequence ID" value="ROV95485.1"/>
    <property type="molecule type" value="Genomic_DNA"/>
</dbReference>
<dbReference type="SMART" id="SM00510">
    <property type="entry name" value="TFS2M"/>
    <property type="match status" value="1"/>
</dbReference>
<feature type="region of interest" description="Disordered" evidence="8">
    <location>
        <begin position="724"/>
        <end position="816"/>
    </location>
</feature>
<feature type="compositionally biased region" description="Polar residues" evidence="8">
    <location>
        <begin position="724"/>
        <end position="734"/>
    </location>
</feature>
<feature type="compositionally biased region" description="Low complexity" evidence="8">
    <location>
        <begin position="214"/>
        <end position="225"/>
    </location>
</feature>
<dbReference type="GO" id="GO:0008270">
    <property type="term" value="F:zinc ion binding"/>
    <property type="evidence" value="ECO:0007669"/>
    <property type="project" value="UniProtKB-KW"/>
</dbReference>
<feature type="compositionally biased region" description="Low complexity" evidence="8">
    <location>
        <begin position="922"/>
        <end position="934"/>
    </location>
</feature>
<dbReference type="PANTHER" id="PTHR11477:SF11">
    <property type="entry name" value="TRANSCRIPTION FACTOR BYE1"/>
    <property type="match status" value="1"/>
</dbReference>
<feature type="compositionally biased region" description="Polar residues" evidence="8">
    <location>
        <begin position="742"/>
        <end position="759"/>
    </location>
</feature>
<evidence type="ECO:0000256" key="7">
    <source>
        <dbReference type="PROSITE-ProRule" id="PRU00146"/>
    </source>
</evidence>
<dbReference type="SUPFAM" id="SSF57903">
    <property type="entry name" value="FYVE/PHD zinc finger"/>
    <property type="match status" value="1"/>
</dbReference>
<evidence type="ECO:0000259" key="10">
    <source>
        <dbReference type="PROSITE" id="PS51321"/>
    </source>
</evidence>
<feature type="compositionally biased region" description="Polar residues" evidence="8">
    <location>
        <begin position="403"/>
        <end position="412"/>
    </location>
</feature>
<keyword evidence="5 7" id="KW-0863">Zinc-finger</keyword>
<feature type="compositionally biased region" description="Low complexity" evidence="8">
    <location>
        <begin position="877"/>
        <end position="888"/>
    </location>
</feature>
<evidence type="ECO:0000256" key="2">
    <source>
        <dbReference type="ARBA" id="ARBA00011050"/>
    </source>
</evidence>
<dbReference type="InterPro" id="IPR036575">
    <property type="entry name" value="TFIIS_cen_dom_sf"/>
</dbReference>
<dbReference type="SMART" id="SM00249">
    <property type="entry name" value="PHD"/>
    <property type="match status" value="1"/>
</dbReference>
<keyword evidence="12" id="KW-1185">Reference proteome</keyword>
<feature type="compositionally biased region" description="Low complexity" evidence="8">
    <location>
        <begin position="774"/>
        <end position="795"/>
    </location>
</feature>
<dbReference type="GO" id="GO:0031564">
    <property type="term" value="P:transcription antitermination"/>
    <property type="evidence" value="ECO:0007669"/>
    <property type="project" value="TreeGrafter"/>
</dbReference>
<dbReference type="GO" id="GO:0005634">
    <property type="term" value="C:nucleus"/>
    <property type="evidence" value="ECO:0007669"/>
    <property type="project" value="TreeGrafter"/>
</dbReference>
<sequence>MSGKLPRRHDNRRHHIRSPARPICFPLLPSASSLSNSSPSGYTVLTKIMASGEPEPRRSVRSTKGQHKALEALDQPIEPRRRGSKKSTKKQADPEPEEEEFIRCVCGATSQEGYAEDEPWIGCENCGAWQHNVCVGMSIFGEDLEDVTYYCEKCKPEDHKKLLEEMGRGERPWEERRRKYEEDKAEEDDKKKRKGVKRGKKRHSEAPQEEPRSSQKSAKSSASPAPEKKIGGGKHAAGKRKDRHDSADTASREPSKLRKVSESQSVPAPDDYEPPSDLPNSISELPSGRQGSAKLLQKALVHAINVYEKEGSYNPADGTSNESRAERLAIAIERAVHDTHPNVQEYAKQCRALSANLKGNSELIVRLLNHTLTPPMLAVMTSDEMASEKQQQETAAARERSMRQSIISTEDGQNGPRYRRTHRGDELIEGDNAAAPNETSSFPQRQLSRDAPAQSSKTSGPARTASQGPVSHSRKPSGEPIRIDTQQSPSTDFDINKVFSSVKSPNASQRRRPSAPAPAPSQGPGVDPEVDRLLEDDGNESPPYSPTEEVDPEVVWRGSITMTSIADCQATAKHIGGANLAKTLGLSWTTLVPRQLTISGRLAVSTANEYLCGMRWSPMVDIVVASLRPASESGKTDFDRIFNYFVSKEKYAVVGDKGLGNVKDTYLIPVPAGTGNHPEFLLNLEDNALPQTRTENMLLLVIVYRNDASTMNRIHGNDWSSRLVSPSGNNSATPTPAPVTFAQRSTSISAPTFSPTTPHLGSGGFPTPQPDSNAQGQPGAYGQHHPQQHQGQAGAVPMMPQPAPARPLSQHELQQQGEARARDILGPYFNSPTAAFLMPQAAAMQPNEWHIVRGIFDREPQARENLQVLSELIAKAGQAKQAQSQQYPPQQPQPQHPHAAHPGPIAPPGASPKPPHAPNTFQQPPYQQGTGQQHLHQHSPPPAHARQTPISLPSIPGMPASVHQSYQAAQAQAHQARNVHTPAAPPA</sequence>
<evidence type="ECO:0000256" key="8">
    <source>
        <dbReference type="SAM" id="MobiDB-lite"/>
    </source>
</evidence>
<gene>
    <name evidence="11" type="ORF">VPNG_08925</name>
</gene>
<dbReference type="InterPro" id="IPR019787">
    <property type="entry name" value="Znf_PHD-finger"/>
</dbReference>
<dbReference type="OrthoDB" id="79252at2759"/>
<dbReference type="InterPro" id="IPR019786">
    <property type="entry name" value="Zinc_finger_PHD-type_CS"/>
</dbReference>
<feature type="domain" description="PHD-type" evidence="9">
    <location>
        <begin position="101"/>
        <end position="157"/>
    </location>
</feature>
<evidence type="ECO:0000256" key="6">
    <source>
        <dbReference type="ARBA" id="ARBA00022833"/>
    </source>
</evidence>
<dbReference type="GO" id="GO:0006362">
    <property type="term" value="P:transcription elongation by RNA polymerase I"/>
    <property type="evidence" value="ECO:0007669"/>
    <property type="project" value="TreeGrafter"/>
</dbReference>
<feature type="compositionally biased region" description="Basic residues" evidence="8">
    <location>
        <begin position="191"/>
        <end position="203"/>
    </location>
</feature>
<feature type="region of interest" description="Disordered" evidence="8">
    <location>
        <begin position="383"/>
        <end position="553"/>
    </location>
</feature>
<dbReference type="InterPro" id="IPR055499">
    <property type="entry name" value="DUF7071"/>
</dbReference>
<dbReference type="GO" id="GO:0031440">
    <property type="term" value="P:regulation of mRNA 3'-end processing"/>
    <property type="evidence" value="ECO:0007669"/>
    <property type="project" value="TreeGrafter"/>
</dbReference>
<feature type="compositionally biased region" description="Low complexity" evidence="8">
    <location>
        <begin position="26"/>
        <end position="40"/>
    </location>
</feature>
<dbReference type="STRING" id="1230097.A0A423VWN0"/>
<name>A0A423VWN0_9PEZI</name>
<feature type="compositionally biased region" description="Basic and acidic residues" evidence="8">
    <location>
        <begin position="204"/>
        <end position="213"/>
    </location>
</feature>
<evidence type="ECO:0000313" key="11">
    <source>
        <dbReference type="EMBL" id="ROV95485.1"/>
    </source>
</evidence>